<keyword evidence="3" id="KW-0378">Hydrolase</keyword>
<protein>
    <submittedName>
        <fullName evidence="3">CPBP family intramembrane metalloprotease</fullName>
    </submittedName>
</protein>
<dbReference type="PANTHER" id="PTHR39430">
    <property type="entry name" value="MEMBRANE-ASSOCIATED PROTEASE-RELATED"/>
    <property type="match status" value="1"/>
</dbReference>
<feature type="transmembrane region" description="Helical" evidence="1">
    <location>
        <begin position="144"/>
        <end position="162"/>
    </location>
</feature>
<feature type="transmembrane region" description="Helical" evidence="1">
    <location>
        <begin position="39"/>
        <end position="56"/>
    </location>
</feature>
<dbReference type="PANTHER" id="PTHR39430:SF1">
    <property type="entry name" value="PROTEASE"/>
    <property type="match status" value="1"/>
</dbReference>
<keyword evidence="4" id="KW-1185">Reference proteome</keyword>
<dbReference type="InterPro" id="IPR003675">
    <property type="entry name" value="Rce1/LyrA-like_dom"/>
</dbReference>
<dbReference type="EMBL" id="WWEO01000038">
    <property type="protein sequence ID" value="NCD68571.1"/>
    <property type="molecule type" value="Genomic_DNA"/>
</dbReference>
<evidence type="ECO:0000313" key="4">
    <source>
        <dbReference type="Proteomes" id="UP000638732"/>
    </source>
</evidence>
<reference evidence="3" key="2">
    <citation type="submission" date="2020-10" db="EMBL/GenBank/DDBJ databases">
        <title>Mucilaginibacter sp. nov., isolated from soil.</title>
        <authorList>
            <person name="Jeon C.O."/>
        </authorList>
    </citation>
    <scope>NUCLEOTIDE SEQUENCE</scope>
    <source>
        <strain evidence="3">R11</strain>
    </source>
</reference>
<accession>A0A965ZF88</accession>
<feature type="transmembrane region" description="Helical" evidence="1">
    <location>
        <begin position="111"/>
        <end position="132"/>
    </location>
</feature>
<sequence>MNTNITVRNIPAWLKVGAYFLIIFAAAILATKLPAIDSIFYFFGVALFLSYVLVRLEGYNLSDLGSLPTSRKDWRQLLMGTMVGMIALGACAALSLWVTDGKWILNAHIDPVYLLILFSAHLFSAYAQEFTYRGYPFQRLLKSYGPLIAQLGVTLPFAVMHLKLDQPITASQFLLLWLTTGVGSLLYGLCYIKTGKLCLSIGLHFGWNIVQSMIPRSAAEPKGAILTLVSSGRPENILRILLPYFVISLLLYWWISKMPQRSLQNDKAVI</sequence>
<dbReference type="Proteomes" id="UP000638732">
    <property type="component" value="Unassembled WGS sequence"/>
</dbReference>
<dbReference type="GO" id="GO:0080120">
    <property type="term" value="P:CAAX-box protein maturation"/>
    <property type="evidence" value="ECO:0007669"/>
    <property type="project" value="UniProtKB-ARBA"/>
</dbReference>
<evidence type="ECO:0000313" key="3">
    <source>
        <dbReference type="EMBL" id="NCD68571.1"/>
    </source>
</evidence>
<feature type="transmembrane region" description="Helical" evidence="1">
    <location>
        <begin position="77"/>
        <end position="99"/>
    </location>
</feature>
<keyword evidence="1" id="KW-0812">Transmembrane</keyword>
<keyword evidence="3" id="KW-0645">Protease</keyword>
<reference evidence="3" key="1">
    <citation type="submission" date="2020-01" db="EMBL/GenBank/DDBJ databases">
        <authorList>
            <person name="Seo Y.L."/>
        </authorList>
    </citation>
    <scope>NUCLEOTIDE SEQUENCE</scope>
    <source>
        <strain evidence="3">R11</strain>
    </source>
</reference>
<feature type="transmembrane region" description="Helical" evidence="1">
    <location>
        <begin position="12"/>
        <end position="33"/>
    </location>
</feature>
<dbReference type="RefSeq" id="WP_166584594.1">
    <property type="nucleotide sequence ID" value="NZ_WWEO01000038.1"/>
</dbReference>
<keyword evidence="3" id="KW-0482">Metalloprotease</keyword>
<comment type="caution">
    <text evidence="3">The sequence shown here is derived from an EMBL/GenBank/DDBJ whole genome shotgun (WGS) entry which is preliminary data.</text>
</comment>
<feature type="transmembrane region" description="Helical" evidence="1">
    <location>
        <begin position="174"/>
        <end position="192"/>
    </location>
</feature>
<dbReference type="GO" id="GO:0004175">
    <property type="term" value="F:endopeptidase activity"/>
    <property type="evidence" value="ECO:0007669"/>
    <property type="project" value="UniProtKB-ARBA"/>
</dbReference>
<dbReference type="Pfam" id="PF02517">
    <property type="entry name" value="Rce1-like"/>
    <property type="match status" value="1"/>
</dbReference>
<evidence type="ECO:0000259" key="2">
    <source>
        <dbReference type="Pfam" id="PF02517"/>
    </source>
</evidence>
<keyword evidence="1" id="KW-0472">Membrane</keyword>
<dbReference type="AlphaFoldDB" id="A0A965ZF88"/>
<feature type="transmembrane region" description="Helical" evidence="1">
    <location>
        <begin position="237"/>
        <end position="255"/>
    </location>
</feature>
<proteinExistence type="predicted"/>
<evidence type="ECO:0000256" key="1">
    <source>
        <dbReference type="SAM" id="Phobius"/>
    </source>
</evidence>
<feature type="domain" description="CAAX prenyl protease 2/Lysostaphin resistance protein A-like" evidence="2">
    <location>
        <begin position="113"/>
        <end position="210"/>
    </location>
</feature>
<organism evidence="3 4">
    <name type="scientific">Mucilaginibacter agri</name>
    <dbReference type="NCBI Taxonomy" id="2695265"/>
    <lineage>
        <taxon>Bacteria</taxon>
        <taxon>Pseudomonadati</taxon>
        <taxon>Bacteroidota</taxon>
        <taxon>Sphingobacteriia</taxon>
        <taxon>Sphingobacteriales</taxon>
        <taxon>Sphingobacteriaceae</taxon>
        <taxon>Mucilaginibacter</taxon>
    </lineage>
</organism>
<name>A0A965ZF88_9SPHI</name>
<dbReference type="GO" id="GO:0008237">
    <property type="term" value="F:metallopeptidase activity"/>
    <property type="evidence" value="ECO:0007669"/>
    <property type="project" value="UniProtKB-KW"/>
</dbReference>
<keyword evidence="1" id="KW-1133">Transmembrane helix</keyword>
<gene>
    <name evidence="3" type="ORF">GSY63_04300</name>
</gene>